<evidence type="ECO:0000256" key="3">
    <source>
        <dbReference type="ARBA" id="ARBA00022734"/>
    </source>
</evidence>
<evidence type="ECO:0000256" key="1">
    <source>
        <dbReference type="ARBA" id="ARBA00004479"/>
    </source>
</evidence>
<dbReference type="GeneTree" id="ENSGT01150000286924"/>
<keyword evidence="5 13" id="KW-1133">Transmembrane helix</keyword>
<dbReference type="InterPro" id="IPR003598">
    <property type="entry name" value="Ig_sub2"/>
</dbReference>
<feature type="domain" description="Ig-like" evidence="15">
    <location>
        <begin position="561"/>
        <end position="655"/>
    </location>
</feature>
<evidence type="ECO:0000256" key="13">
    <source>
        <dbReference type="SAM" id="Phobius"/>
    </source>
</evidence>
<comment type="subunit">
    <text evidence="12">Predominantly monomer of isoform CD22-beta. Also found as heterodimer of isoform CD22-beta and a shorter isoform. Interacts with PTPN6/SHP-1, LYN, SYK, PIK3R1/PIK3R2 and PLCG1 upon phosphorylation. Interacts with GRB2, INPP5D and SHC1 upon phosphorylation. May form a complex with INPP5D/SHIP, GRB2 and SHC1.</text>
</comment>
<dbReference type="AlphaFoldDB" id="A0A3B5R6B9"/>
<keyword evidence="6 13" id="KW-0472">Membrane</keyword>
<accession>A0A3B5R6B9</accession>
<dbReference type="PANTHER" id="PTHR12035:SF128">
    <property type="entry name" value="BRANCHED CHAIN KETO ACID DEHYDROGENASE E1 SUBUNIT BETA,-LIKE-RELATED"/>
    <property type="match status" value="1"/>
</dbReference>
<feature type="chain" id="PRO_5017202164" description="B-cell receptor CD22" evidence="14">
    <location>
        <begin position="25"/>
        <end position="998"/>
    </location>
</feature>
<protein>
    <recommendedName>
        <fullName evidence="9">B-cell receptor CD22</fullName>
    </recommendedName>
    <alternativeName>
        <fullName evidence="10">Sialic acid-binding Ig-like lectin 2</fullName>
    </alternativeName>
</protein>
<dbReference type="Proteomes" id="UP000002852">
    <property type="component" value="Unassembled WGS sequence"/>
</dbReference>
<comment type="similarity">
    <text evidence="8">Belongs to the immunoglobulin superfamily. SIGLEC (sialic acid binding Ig-like lectin) family.</text>
</comment>
<evidence type="ECO:0000256" key="8">
    <source>
        <dbReference type="ARBA" id="ARBA00038361"/>
    </source>
</evidence>
<evidence type="ECO:0000313" key="16">
    <source>
        <dbReference type="Ensembl" id="ENSXMAP00000037721.1"/>
    </source>
</evidence>
<feature type="domain" description="Ig-like" evidence="15">
    <location>
        <begin position="662"/>
        <end position="747"/>
    </location>
</feature>
<reference evidence="17" key="1">
    <citation type="submission" date="2012-01" db="EMBL/GenBank/DDBJ databases">
        <authorList>
            <person name="Walter R."/>
            <person name="Schartl M."/>
            <person name="Warren W."/>
        </authorList>
    </citation>
    <scope>NUCLEOTIDE SEQUENCE [LARGE SCALE GENOMIC DNA]</scope>
    <source>
        <strain evidence="17">JP 163 A</strain>
    </source>
</reference>
<dbReference type="InterPro" id="IPR007110">
    <property type="entry name" value="Ig-like_dom"/>
</dbReference>
<proteinExistence type="inferred from homology"/>
<evidence type="ECO:0000259" key="15">
    <source>
        <dbReference type="PROSITE" id="PS50835"/>
    </source>
</evidence>
<dbReference type="CDD" id="cd00096">
    <property type="entry name" value="Ig"/>
    <property type="match status" value="4"/>
</dbReference>
<dbReference type="GO" id="GO:0033691">
    <property type="term" value="F:sialic acid binding"/>
    <property type="evidence" value="ECO:0007669"/>
    <property type="project" value="TreeGrafter"/>
</dbReference>
<dbReference type="SMART" id="SM00409">
    <property type="entry name" value="IG"/>
    <property type="match status" value="7"/>
</dbReference>
<dbReference type="Pfam" id="PF08205">
    <property type="entry name" value="C2-set_2"/>
    <property type="match status" value="1"/>
</dbReference>
<evidence type="ECO:0000256" key="10">
    <source>
        <dbReference type="ARBA" id="ARBA00041781"/>
    </source>
</evidence>
<dbReference type="InterPro" id="IPR056386">
    <property type="entry name" value="Ig_CD22"/>
</dbReference>
<feature type="domain" description="Ig-like" evidence="15">
    <location>
        <begin position="474"/>
        <end position="555"/>
    </location>
</feature>
<keyword evidence="3" id="KW-0430">Lectin</keyword>
<evidence type="ECO:0000256" key="11">
    <source>
        <dbReference type="ARBA" id="ARBA00045430"/>
    </source>
</evidence>
<dbReference type="InterPro" id="IPR003599">
    <property type="entry name" value="Ig_sub"/>
</dbReference>
<name>A0A3B5R6B9_XIPMA</name>
<keyword evidence="7" id="KW-1015">Disulfide bond</keyword>
<keyword evidence="17" id="KW-1185">Reference proteome</keyword>
<dbReference type="InterPro" id="IPR013783">
    <property type="entry name" value="Ig-like_fold"/>
</dbReference>
<dbReference type="Pfam" id="PF13927">
    <property type="entry name" value="Ig_3"/>
    <property type="match status" value="4"/>
</dbReference>
<dbReference type="Ensembl" id="ENSXMAT00000026377.1">
    <property type="protein sequence ID" value="ENSXMAP00000037721.1"/>
    <property type="gene ID" value="ENSXMAG00000025741.1"/>
</dbReference>
<dbReference type="InterPro" id="IPR051036">
    <property type="entry name" value="SIGLEC"/>
</dbReference>
<dbReference type="InterPro" id="IPR036179">
    <property type="entry name" value="Ig-like_dom_sf"/>
</dbReference>
<evidence type="ECO:0000256" key="2">
    <source>
        <dbReference type="ARBA" id="ARBA00022692"/>
    </source>
</evidence>
<dbReference type="InterPro" id="IPR013162">
    <property type="entry name" value="CD80_C2-set"/>
</dbReference>
<reference evidence="16" key="3">
    <citation type="submission" date="2025-08" db="UniProtKB">
        <authorList>
            <consortium name="Ensembl"/>
        </authorList>
    </citation>
    <scope>IDENTIFICATION</scope>
    <source>
        <strain evidence="16">JP 163 A</strain>
    </source>
</reference>
<dbReference type="Gene3D" id="2.60.40.10">
    <property type="entry name" value="Immunoglobulins"/>
    <property type="match status" value="8"/>
</dbReference>
<feature type="transmembrane region" description="Helical" evidence="13">
    <location>
        <begin position="854"/>
        <end position="877"/>
    </location>
</feature>
<evidence type="ECO:0000256" key="6">
    <source>
        <dbReference type="ARBA" id="ARBA00023136"/>
    </source>
</evidence>
<dbReference type="PROSITE" id="PS50835">
    <property type="entry name" value="IG_LIKE"/>
    <property type="match status" value="6"/>
</dbReference>
<evidence type="ECO:0000256" key="14">
    <source>
        <dbReference type="SAM" id="SignalP"/>
    </source>
</evidence>
<keyword evidence="14" id="KW-0732">Signal</keyword>
<comment type="function">
    <text evidence="11">Most highly expressed siglec (sialic acid-binding immunoglobulin-like lectin) on B-cells that plays a role in various aspects of B-cell biology including differentiation, antigen presentation, and trafficking to bone marrow. Binds to alpha 2,6-linked sialic acid residues of surface molecules such as CD22 itself, CD45 and IgM in a cis configuration. Can also bind to ligands on other cells as an adhesion molecule in a trans configuration. Acts as an inhibitory coreceptor on the surface of B-cells and inhibits B-cell receptor induced signaling, characterized by inhibition of the calcium mobilization and cellular activation. Mechanistically, the immunoreceptor tyrosine-based inhibitory motif domain is phosphorylated by the Src kinase LYN, which in turn leads to the recruitment of the protein tyrosine phosphatase 1/PTPN6, leading to the negative regulation of BCR signaling. If this negative signaling from is of sufficient strength, apoptosis of the B-cell can be induced.</text>
</comment>
<keyword evidence="2 13" id="KW-0812">Transmembrane</keyword>
<dbReference type="PANTHER" id="PTHR12035">
    <property type="entry name" value="SIALIC ACID BINDING IMMUNOGLOBULIN-LIKE LECTIN"/>
    <property type="match status" value="1"/>
</dbReference>
<evidence type="ECO:0000256" key="7">
    <source>
        <dbReference type="ARBA" id="ARBA00023157"/>
    </source>
</evidence>
<keyword evidence="4" id="KW-0130">Cell adhesion</keyword>
<dbReference type="GO" id="GO:0030246">
    <property type="term" value="F:carbohydrate binding"/>
    <property type="evidence" value="ECO:0007669"/>
    <property type="project" value="UniProtKB-KW"/>
</dbReference>
<evidence type="ECO:0000256" key="5">
    <source>
        <dbReference type="ARBA" id="ARBA00022989"/>
    </source>
</evidence>
<dbReference type="GO" id="GO:0007155">
    <property type="term" value="P:cell adhesion"/>
    <property type="evidence" value="ECO:0007669"/>
    <property type="project" value="UniProtKB-KW"/>
</dbReference>
<dbReference type="GO" id="GO:0005886">
    <property type="term" value="C:plasma membrane"/>
    <property type="evidence" value="ECO:0007669"/>
    <property type="project" value="TreeGrafter"/>
</dbReference>
<sequence length="998" mass="110898">MSSFNSRTFVFIWLIMYLPTYIGALQLKIPCQQEGYCVSFNEVEIRAEAGLCAVIPCSFTSLFVPEHIIWYKCEKPVDNCDKSVPVFHSDNKVDNIQPGFKGRVSLLNLNMTEKNCSMVINDLQKSDSGSYQLRVVGKGAKEAFTYLAKANLSLADLNQKPSVMIPPLTEGQQASLTCTAPGLCSGSPPKITWMWRGEGENDSYIIGNITALKTENLTAFTKRHVSTLTFNASTDHHNTSITCKVSFTGDININETVTLNVTYARKPQISGRTTVMEGDNLNLTCSVDSVPPSVIKWTKSGIETKWQDNILSKVESRQVYLLEKSGRVSFSFMNVTTEEAGRYICTATYQNESMTEEVHVKVTYLRKPRISGRTTVKEGDDLNLTCGADSFPLSDINWTKTESKTHQQHSNSSSAFIITENTKRKDGNGSLSKTNVTAEDARLYICTAKHLTNNLTEQIKVTVTYDFKNATVEEDLLNLNCSVDSFQPLVVIWTKSGTEASLKIDSLSKAFTVHVLYELANVPFPITNETMEDAERYICTATYQNSTMEEKIHIVTNIRKPQISVRTTADEEEALNLTCTADSFPSSVINLTILEKSNLQIKISMILQNSSENLKQEQSGTDTLFINSVKAKDAGLYICTAKVQNITLTEEINVTVTYRRRPQIIGSQTIKEGDALNLTCSVDSVPPSLIVWTKNSLSILPSNRTSSPSNNGSTTLVVFNMTVKDSGRYICTITYENITETKYIDINVIWSPKVLNGSGCVLRPDSLTCVCLSAGFPLPTIQWPLLKDHTEYSITSIVSNHTVNSTVTITVESHGNISVECVSSNENGEAKKNLTVLWAKEEVSKQTTNSEKKFMLEIIIAFLVGFLLAPVICCLLMKFYRIKRKNSADEGESLEMVTPLMSNGQAVQGREKKEALAGAPEATNGPKELIYARIDFSFLNRIPTKRIKSSENKNTEYAEIKANKAKGHQVEMINCVQEEKEEAEEPVYAKVEDLVEES</sequence>
<evidence type="ECO:0000256" key="4">
    <source>
        <dbReference type="ARBA" id="ARBA00022889"/>
    </source>
</evidence>
<evidence type="ECO:0000256" key="12">
    <source>
        <dbReference type="ARBA" id="ARBA00046458"/>
    </source>
</evidence>
<feature type="domain" description="Ig-like" evidence="15">
    <location>
        <begin position="368"/>
        <end position="462"/>
    </location>
</feature>
<evidence type="ECO:0000256" key="9">
    <source>
        <dbReference type="ARBA" id="ARBA00040106"/>
    </source>
</evidence>
<feature type="domain" description="Ig-like" evidence="15">
    <location>
        <begin position="267"/>
        <end position="361"/>
    </location>
</feature>
<dbReference type="SUPFAM" id="SSF48726">
    <property type="entry name" value="Immunoglobulin"/>
    <property type="match status" value="7"/>
</dbReference>
<feature type="domain" description="Ig-like" evidence="15">
    <location>
        <begin position="161"/>
        <end position="260"/>
    </location>
</feature>
<feature type="signal peptide" evidence="14">
    <location>
        <begin position="1"/>
        <end position="24"/>
    </location>
</feature>
<reference evidence="17" key="2">
    <citation type="journal article" date="2013" name="Nat. Genet.">
        <title>The genome of the platyfish, Xiphophorus maculatus, provides insights into evolutionary adaptation and several complex traits.</title>
        <authorList>
            <person name="Schartl M."/>
            <person name="Walter R.B."/>
            <person name="Shen Y."/>
            <person name="Garcia T."/>
            <person name="Catchen J."/>
            <person name="Amores A."/>
            <person name="Braasch I."/>
            <person name="Chalopin D."/>
            <person name="Volff J.N."/>
            <person name="Lesch K.P."/>
            <person name="Bisazza A."/>
            <person name="Minx P."/>
            <person name="Hillier L."/>
            <person name="Wilson R.K."/>
            <person name="Fuerstenberg S."/>
            <person name="Boore J."/>
            <person name="Searle S."/>
            <person name="Postlethwait J.H."/>
            <person name="Warren W.C."/>
        </authorList>
    </citation>
    <scope>NUCLEOTIDE SEQUENCE [LARGE SCALE GENOMIC DNA]</scope>
    <source>
        <strain evidence="17">JP 163 A</strain>
    </source>
</reference>
<organism evidence="16 17">
    <name type="scientific">Xiphophorus maculatus</name>
    <name type="common">Southern platyfish</name>
    <name type="synonym">Platypoecilus maculatus</name>
    <dbReference type="NCBI Taxonomy" id="8083"/>
    <lineage>
        <taxon>Eukaryota</taxon>
        <taxon>Metazoa</taxon>
        <taxon>Chordata</taxon>
        <taxon>Craniata</taxon>
        <taxon>Vertebrata</taxon>
        <taxon>Euteleostomi</taxon>
        <taxon>Actinopterygii</taxon>
        <taxon>Neopterygii</taxon>
        <taxon>Teleostei</taxon>
        <taxon>Neoteleostei</taxon>
        <taxon>Acanthomorphata</taxon>
        <taxon>Ovalentaria</taxon>
        <taxon>Atherinomorphae</taxon>
        <taxon>Cyprinodontiformes</taxon>
        <taxon>Poeciliidae</taxon>
        <taxon>Poeciliinae</taxon>
        <taxon>Xiphophorus</taxon>
    </lineage>
</organism>
<dbReference type="SMART" id="SM00408">
    <property type="entry name" value="IGc2"/>
    <property type="match status" value="4"/>
</dbReference>
<dbReference type="Pfam" id="PF24518">
    <property type="entry name" value="Ig_CD22"/>
    <property type="match status" value="1"/>
</dbReference>
<evidence type="ECO:0000313" key="17">
    <source>
        <dbReference type="Proteomes" id="UP000002852"/>
    </source>
</evidence>
<comment type="subcellular location">
    <subcellularLocation>
        <location evidence="1">Membrane</location>
        <topology evidence="1">Single-pass type I membrane protein</topology>
    </subcellularLocation>
</comment>
<reference evidence="16" key="4">
    <citation type="submission" date="2025-09" db="UniProtKB">
        <authorList>
            <consortium name="Ensembl"/>
        </authorList>
    </citation>
    <scope>IDENTIFICATION</scope>
    <source>
        <strain evidence="16">JP 163 A</strain>
    </source>
</reference>